<sequence>MLISITGQLIILLIILIYLNSTYSFNQISTVNQPKSKTFCEQAPNNGTRNICMHMKMAIRNALEIQNNGFLDEKCEFYICRRPN</sequence>
<keyword evidence="1" id="KW-0732">Signal</keyword>
<evidence type="ECO:0000313" key="2">
    <source>
        <dbReference type="Proteomes" id="UP000095281"/>
    </source>
</evidence>
<name>A0A1I8AZC5_MELHA</name>
<reference evidence="3" key="1">
    <citation type="submission" date="2016-11" db="UniProtKB">
        <authorList>
            <consortium name="WormBaseParasite"/>
        </authorList>
    </citation>
    <scope>IDENTIFICATION</scope>
</reference>
<keyword evidence="2" id="KW-1185">Reference proteome</keyword>
<feature type="signal peptide" evidence="1">
    <location>
        <begin position="1"/>
        <end position="24"/>
    </location>
</feature>
<evidence type="ECO:0000313" key="3">
    <source>
        <dbReference type="WBParaSite" id="MhA1_Contig1089.frz3.gene10"/>
    </source>
</evidence>
<accession>A0A1I8AZC5</accession>
<proteinExistence type="predicted"/>
<evidence type="ECO:0000256" key="1">
    <source>
        <dbReference type="SAM" id="SignalP"/>
    </source>
</evidence>
<protein>
    <submittedName>
        <fullName evidence="3">Uncharacterized protein</fullName>
    </submittedName>
</protein>
<dbReference type="Proteomes" id="UP000095281">
    <property type="component" value="Unplaced"/>
</dbReference>
<organism evidence="2 3">
    <name type="scientific">Meloidogyne hapla</name>
    <name type="common">Root-knot nematode worm</name>
    <dbReference type="NCBI Taxonomy" id="6305"/>
    <lineage>
        <taxon>Eukaryota</taxon>
        <taxon>Metazoa</taxon>
        <taxon>Ecdysozoa</taxon>
        <taxon>Nematoda</taxon>
        <taxon>Chromadorea</taxon>
        <taxon>Rhabditida</taxon>
        <taxon>Tylenchina</taxon>
        <taxon>Tylenchomorpha</taxon>
        <taxon>Tylenchoidea</taxon>
        <taxon>Meloidogynidae</taxon>
        <taxon>Meloidogyninae</taxon>
        <taxon>Meloidogyne</taxon>
    </lineage>
</organism>
<feature type="chain" id="PRO_5009315275" evidence="1">
    <location>
        <begin position="25"/>
        <end position="84"/>
    </location>
</feature>
<dbReference type="AlphaFoldDB" id="A0A1I8AZC5"/>
<dbReference type="WBParaSite" id="MhA1_Contig1089.frz3.gene10">
    <property type="protein sequence ID" value="MhA1_Contig1089.frz3.gene10"/>
    <property type="gene ID" value="MhA1_Contig1089.frz3.gene10"/>
</dbReference>